<gene>
    <name evidence="2" type="ORF">D9Q98_003300</name>
</gene>
<dbReference type="EMBL" id="SIDB01000004">
    <property type="protein sequence ID" value="KAI3433488.1"/>
    <property type="molecule type" value="Genomic_DNA"/>
</dbReference>
<accession>A0A9D4YYM9</accession>
<protein>
    <submittedName>
        <fullName evidence="2">Uncharacterized protein</fullName>
    </submittedName>
</protein>
<evidence type="ECO:0000313" key="2">
    <source>
        <dbReference type="EMBL" id="KAI3433488.1"/>
    </source>
</evidence>
<dbReference type="Proteomes" id="UP001055712">
    <property type="component" value="Unassembled WGS sequence"/>
</dbReference>
<feature type="region of interest" description="Disordered" evidence="1">
    <location>
        <begin position="43"/>
        <end position="92"/>
    </location>
</feature>
<comment type="caution">
    <text evidence="2">The sequence shown here is derived from an EMBL/GenBank/DDBJ whole genome shotgun (WGS) entry which is preliminary data.</text>
</comment>
<dbReference type="OrthoDB" id="10368761at2759"/>
<organism evidence="2 3">
    <name type="scientific">Chlorella vulgaris</name>
    <name type="common">Green alga</name>
    <dbReference type="NCBI Taxonomy" id="3077"/>
    <lineage>
        <taxon>Eukaryota</taxon>
        <taxon>Viridiplantae</taxon>
        <taxon>Chlorophyta</taxon>
        <taxon>core chlorophytes</taxon>
        <taxon>Trebouxiophyceae</taxon>
        <taxon>Chlorellales</taxon>
        <taxon>Chlorellaceae</taxon>
        <taxon>Chlorella clade</taxon>
        <taxon>Chlorella</taxon>
    </lineage>
</organism>
<dbReference type="AlphaFoldDB" id="A0A9D4YYM9"/>
<sequence length="92" mass="9827">MTLIVDVSGMEGLGVTCYGGVEEYNAKLQGKDPPPNFYRPRIGNIAPRNDGWGPARGNTQTPPLSGPAKNLKPAQSQPRAPTFGPDVRKVLP</sequence>
<reference evidence="2" key="2">
    <citation type="submission" date="2020-11" db="EMBL/GenBank/DDBJ databases">
        <authorList>
            <person name="Cecchin M."/>
            <person name="Marcolungo L."/>
            <person name="Rossato M."/>
            <person name="Girolomoni L."/>
            <person name="Cosentino E."/>
            <person name="Cuine S."/>
            <person name="Li-Beisson Y."/>
            <person name="Delledonne M."/>
            <person name="Ballottari M."/>
        </authorList>
    </citation>
    <scope>NUCLEOTIDE SEQUENCE</scope>
    <source>
        <strain evidence="2">211/11P</strain>
        <tissue evidence="2">Whole cell</tissue>
    </source>
</reference>
<reference evidence="2" key="1">
    <citation type="journal article" date="2019" name="Plant J.">
        <title>Chlorella vulgaris genome assembly and annotation reveals the molecular basis for metabolic acclimation to high light conditions.</title>
        <authorList>
            <person name="Cecchin M."/>
            <person name="Marcolungo L."/>
            <person name="Rossato M."/>
            <person name="Girolomoni L."/>
            <person name="Cosentino E."/>
            <person name="Cuine S."/>
            <person name="Li-Beisson Y."/>
            <person name="Delledonne M."/>
            <person name="Ballottari M."/>
        </authorList>
    </citation>
    <scope>NUCLEOTIDE SEQUENCE</scope>
    <source>
        <strain evidence="2">211/11P</strain>
    </source>
</reference>
<keyword evidence="3" id="KW-1185">Reference proteome</keyword>
<proteinExistence type="predicted"/>
<name>A0A9D4YYM9_CHLVU</name>
<evidence type="ECO:0000313" key="3">
    <source>
        <dbReference type="Proteomes" id="UP001055712"/>
    </source>
</evidence>
<evidence type="ECO:0000256" key="1">
    <source>
        <dbReference type="SAM" id="MobiDB-lite"/>
    </source>
</evidence>